<dbReference type="AlphaFoldDB" id="A0A1F5FJU9"/>
<comment type="caution">
    <text evidence="1">The sequence shown here is derived from an EMBL/GenBank/DDBJ whole genome shotgun (WGS) entry which is preliminary data.</text>
</comment>
<dbReference type="EMBL" id="MFAM01000007">
    <property type="protein sequence ID" value="OGD79840.1"/>
    <property type="molecule type" value="Genomic_DNA"/>
</dbReference>
<reference evidence="1 2" key="1">
    <citation type="journal article" date="2016" name="Nat. Commun.">
        <title>Thousands of microbial genomes shed light on interconnected biogeochemical processes in an aquifer system.</title>
        <authorList>
            <person name="Anantharaman K."/>
            <person name="Brown C.T."/>
            <person name="Hug L.A."/>
            <person name="Sharon I."/>
            <person name="Castelle C.J."/>
            <person name="Probst A.J."/>
            <person name="Thomas B.C."/>
            <person name="Singh A."/>
            <person name="Wilkins M.J."/>
            <person name="Karaoz U."/>
            <person name="Brodie E.L."/>
            <person name="Williams K.H."/>
            <person name="Hubbard S.S."/>
            <person name="Banfield J.F."/>
        </authorList>
    </citation>
    <scope>NUCLEOTIDE SEQUENCE [LARGE SCALE GENOMIC DNA]</scope>
</reference>
<organism evidence="1 2">
    <name type="scientific">Candidatus Collierbacteria bacterium RIFOXYB1_FULL_49_13</name>
    <dbReference type="NCBI Taxonomy" id="1817728"/>
    <lineage>
        <taxon>Bacteria</taxon>
        <taxon>Candidatus Collieribacteriota</taxon>
    </lineage>
</organism>
<gene>
    <name evidence="1" type="ORF">A2368_04655</name>
</gene>
<dbReference type="Proteomes" id="UP000176682">
    <property type="component" value="Unassembled WGS sequence"/>
</dbReference>
<name>A0A1F5FJU9_9BACT</name>
<evidence type="ECO:0000313" key="1">
    <source>
        <dbReference type="EMBL" id="OGD79840.1"/>
    </source>
</evidence>
<protein>
    <submittedName>
        <fullName evidence="1">Uncharacterized protein</fullName>
    </submittedName>
</protein>
<sequence length="120" mass="13721">MEQLARETRQEIELLLKASGVSAEVSAKQTKEMVEAVGKEFVLQLLAAANPEQKEKLEKVETVEDLVKVLPLWKGEEVAKHWLVASQKVIGKYVQALKVLMEETEWKKLTERYDKLSEKV</sequence>
<proteinExistence type="predicted"/>
<accession>A0A1F5FJU9</accession>
<evidence type="ECO:0000313" key="2">
    <source>
        <dbReference type="Proteomes" id="UP000176682"/>
    </source>
</evidence>